<keyword evidence="11" id="KW-1185">Reference proteome</keyword>
<evidence type="ECO:0000313" key="10">
    <source>
        <dbReference type="EMBL" id="BCX81114.1"/>
    </source>
</evidence>
<dbReference type="KEGG" id="mcau:MIT9_P0692"/>
<comment type="caution">
    <text evidence="7">Lacks conserved residue(s) required for the propagation of feature annotation.</text>
</comment>
<dbReference type="Gene3D" id="3.30.360.10">
    <property type="entry name" value="Dihydrodipicolinate Reductase, domain 2"/>
    <property type="match status" value="1"/>
</dbReference>
<evidence type="ECO:0000259" key="8">
    <source>
        <dbReference type="Pfam" id="PF00479"/>
    </source>
</evidence>
<feature type="binding site" evidence="7">
    <location>
        <position position="339"/>
    </location>
    <ligand>
        <name>substrate</name>
    </ligand>
</feature>
<feature type="binding site" evidence="7">
    <location>
        <position position="147"/>
    </location>
    <ligand>
        <name>NADP(+)</name>
        <dbReference type="ChEBI" id="CHEBI:58349"/>
    </ligand>
</feature>
<dbReference type="PANTHER" id="PTHR23429">
    <property type="entry name" value="GLUCOSE-6-PHOSPHATE 1-DEHYDROGENASE G6PD"/>
    <property type="match status" value="1"/>
</dbReference>
<feature type="binding site" evidence="7">
    <location>
        <begin position="87"/>
        <end position="88"/>
    </location>
    <ligand>
        <name>NADP(+)</name>
        <dbReference type="ChEBI" id="CHEBI:58349"/>
    </ligand>
</feature>
<dbReference type="InterPro" id="IPR022674">
    <property type="entry name" value="G6P_DH_NAD-bd"/>
</dbReference>
<dbReference type="InterPro" id="IPR036291">
    <property type="entry name" value="NAD(P)-bd_dom_sf"/>
</dbReference>
<evidence type="ECO:0000256" key="5">
    <source>
        <dbReference type="ARBA" id="ARBA00023002"/>
    </source>
</evidence>
<comment type="similarity">
    <text evidence="2 7">Belongs to the glucose-6-phosphate dehydrogenase family.</text>
</comment>
<dbReference type="PANTHER" id="PTHR23429:SF0">
    <property type="entry name" value="GLUCOSE-6-PHOSPHATE 1-DEHYDROGENASE"/>
    <property type="match status" value="1"/>
</dbReference>
<dbReference type="PIRSF" id="PIRSF000110">
    <property type="entry name" value="G6PD"/>
    <property type="match status" value="1"/>
</dbReference>
<dbReference type="AlphaFoldDB" id="A0AAU9C1X1"/>
<organism evidence="10 11">
    <name type="scientific">Methylomarinovum caldicuralii</name>
    <dbReference type="NCBI Taxonomy" id="438856"/>
    <lineage>
        <taxon>Bacteria</taxon>
        <taxon>Pseudomonadati</taxon>
        <taxon>Pseudomonadota</taxon>
        <taxon>Gammaproteobacteria</taxon>
        <taxon>Methylococcales</taxon>
        <taxon>Methylothermaceae</taxon>
        <taxon>Methylomarinovum</taxon>
    </lineage>
</organism>
<evidence type="ECO:0000259" key="9">
    <source>
        <dbReference type="Pfam" id="PF02781"/>
    </source>
</evidence>
<dbReference type="EC" id="1.1.1.49" evidence="7"/>
<evidence type="ECO:0000256" key="2">
    <source>
        <dbReference type="ARBA" id="ARBA00009975"/>
    </source>
</evidence>
<keyword evidence="5 7" id="KW-0560">Oxidoreductase</keyword>
<keyword evidence="6 7" id="KW-0119">Carbohydrate metabolism</keyword>
<feature type="binding site" evidence="7">
    <location>
        <position position="234"/>
    </location>
    <ligand>
        <name>substrate</name>
    </ligand>
</feature>
<feature type="binding site" evidence="7">
    <location>
        <position position="181"/>
    </location>
    <ligand>
        <name>substrate</name>
    </ligand>
</feature>
<dbReference type="GO" id="GO:0004345">
    <property type="term" value="F:glucose-6-phosphate dehydrogenase activity"/>
    <property type="evidence" value="ECO:0007669"/>
    <property type="project" value="UniProtKB-UniRule"/>
</dbReference>
<sequence length="497" mass="56825">MATPQACSFAIFGATGHLARTKLLPALYRLDEAGRLSGPTRIVGVGRRDWDAATWRGIVAEQLGERLTLDEAALARFLERLHFVQVDLDRPQTFANLAATVAEAAFPPNWVFYLSIPPQQYAEVARHLAAHGLNREVQGWRRLVVEKPFGYDLESARVLDHSLHRDFAESQIYRIDHYLGKETVQNILVFRFANLLLEPLWNRNHIDHVQITHAETAGVEGRAGYYDGTGALRDMIQSHLLQMLAMVAMEPPPRLDAESLRDEKVKALKSVRPIRPDAVHAHAFRAQYTRGRVGDREVPGYLEEEGVAPDSTTETYAALKLYLDNWRWRGVPFYLRTGKRLARDRALVAIRFKHPPQQLFRSAHIERLEPNWLLLGIQPDQCIRAEVYVRERGTAMKIRKIQLDATTCGIDLDRLGAYETLLLDVIAGDHSLFLRSDEVLWAWRVVDPVLKTWAVERDYIPTYPAGSWGPEEARALFDRDDHHWRNGLETDSEEDKR</sequence>
<evidence type="ECO:0000256" key="7">
    <source>
        <dbReference type="HAMAP-Rule" id="MF_00966"/>
    </source>
</evidence>
<evidence type="ECO:0000313" key="11">
    <source>
        <dbReference type="Proteomes" id="UP001321825"/>
    </source>
</evidence>
<evidence type="ECO:0000256" key="4">
    <source>
        <dbReference type="ARBA" id="ARBA00022857"/>
    </source>
</evidence>
<comment type="catalytic activity">
    <reaction evidence="7">
        <text>D-glucose 6-phosphate + NADP(+) = 6-phospho-D-glucono-1,5-lactone + NADPH + H(+)</text>
        <dbReference type="Rhea" id="RHEA:15841"/>
        <dbReference type="ChEBI" id="CHEBI:15378"/>
        <dbReference type="ChEBI" id="CHEBI:57783"/>
        <dbReference type="ChEBI" id="CHEBI:57955"/>
        <dbReference type="ChEBI" id="CHEBI:58349"/>
        <dbReference type="ChEBI" id="CHEBI:61548"/>
        <dbReference type="EC" id="1.1.1.49"/>
    </reaction>
</comment>
<dbReference type="InterPro" id="IPR022675">
    <property type="entry name" value="G6P_DH_C"/>
</dbReference>
<evidence type="ECO:0000256" key="6">
    <source>
        <dbReference type="ARBA" id="ARBA00023277"/>
    </source>
</evidence>
<comment type="function">
    <text evidence="7">Catalyzes the oxidation of glucose 6-phosphate to 6-phosphogluconolactone.</text>
</comment>
<dbReference type="HAMAP" id="MF_00966">
    <property type="entry name" value="G6PD"/>
    <property type="match status" value="1"/>
</dbReference>
<evidence type="ECO:0000256" key="1">
    <source>
        <dbReference type="ARBA" id="ARBA00004937"/>
    </source>
</evidence>
<dbReference type="SUPFAM" id="SSF51735">
    <property type="entry name" value="NAD(P)-binding Rossmann-fold domains"/>
    <property type="match status" value="1"/>
</dbReference>
<dbReference type="GO" id="GO:0050661">
    <property type="term" value="F:NADP binding"/>
    <property type="evidence" value="ECO:0007669"/>
    <property type="project" value="UniProtKB-UniRule"/>
</dbReference>
<dbReference type="Proteomes" id="UP001321825">
    <property type="component" value="Chromosome"/>
</dbReference>
<dbReference type="RefSeq" id="WP_317706052.1">
    <property type="nucleotide sequence ID" value="NZ_AP024714.1"/>
</dbReference>
<proteinExistence type="inferred from homology"/>
<dbReference type="Gene3D" id="3.40.50.720">
    <property type="entry name" value="NAD(P)-binding Rossmann-like Domain"/>
    <property type="match status" value="1"/>
</dbReference>
<accession>A0AAU9C1X1</accession>
<dbReference type="InterPro" id="IPR001282">
    <property type="entry name" value="G6P_DH"/>
</dbReference>
<protein>
    <recommendedName>
        <fullName evidence="7">Glucose-6-phosphate 1-dehydrogenase</fullName>
        <shortName evidence="7">G6PD</shortName>
        <ecNumber evidence="7">1.1.1.49</ecNumber>
    </recommendedName>
</protein>
<dbReference type="Pfam" id="PF00479">
    <property type="entry name" value="G6PD_N"/>
    <property type="match status" value="1"/>
</dbReference>
<dbReference type="GO" id="GO:0006006">
    <property type="term" value="P:glucose metabolic process"/>
    <property type="evidence" value="ECO:0007669"/>
    <property type="project" value="UniProtKB-KW"/>
</dbReference>
<dbReference type="EMBL" id="AP024714">
    <property type="protein sequence ID" value="BCX81114.1"/>
    <property type="molecule type" value="Genomic_DNA"/>
</dbReference>
<feature type="binding site" evidence="7">
    <location>
        <position position="47"/>
    </location>
    <ligand>
        <name>NADP(+)</name>
        <dbReference type="ChEBI" id="CHEBI:58349"/>
    </ligand>
</feature>
<feature type="active site" description="Proton acceptor" evidence="7">
    <location>
        <position position="239"/>
    </location>
</feature>
<dbReference type="PROSITE" id="PS00069">
    <property type="entry name" value="G6P_DEHYDROGENASE"/>
    <property type="match status" value="1"/>
</dbReference>
<feature type="binding site" evidence="7">
    <location>
        <position position="177"/>
    </location>
    <ligand>
        <name>substrate</name>
    </ligand>
</feature>
<gene>
    <name evidence="7" type="primary">zwf</name>
    <name evidence="10" type="ORF">MIT9_P0692</name>
</gene>
<keyword evidence="4 7" id="KW-0521">NADP</keyword>
<keyword evidence="3 7" id="KW-0313">Glucose metabolism</keyword>
<feature type="binding site" evidence="7">
    <location>
        <position position="215"/>
    </location>
    <ligand>
        <name>substrate</name>
    </ligand>
</feature>
<name>A0AAU9C1X1_9GAMM</name>
<comment type="pathway">
    <text evidence="1 7">Carbohydrate degradation; pentose phosphate pathway; D-ribulose 5-phosphate from D-glucose 6-phosphate (oxidative stage): step 1/3.</text>
</comment>
<feature type="domain" description="Glucose-6-phosphate dehydrogenase C-terminal" evidence="9">
    <location>
        <begin position="188"/>
        <end position="485"/>
    </location>
</feature>
<dbReference type="SUPFAM" id="SSF55347">
    <property type="entry name" value="Glyceraldehyde-3-phosphate dehydrogenase-like, C-terminal domain"/>
    <property type="match status" value="1"/>
</dbReference>
<feature type="domain" description="Glucose-6-phosphate dehydrogenase NAD-binding" evidence="8">
    <location>
        <begin position="11"/>
        <end position="186"/>
    </location>
</feature>
<evidence type="ECO:0000256" key="3">
    <source>
        <dbReference type="ARBA" id="ARBA00022526"/>
    </source>
</evidence>
<dbReference type="NCBIfam" id="TIGR00871">
    <property type="entry name" value="zwf"/>
    <property type="match status" value="1"/>
</dbReference>
<reference evidence="11" key="1">
    <citation type="journal article" date="2024" name="Int. J. Syst. Evol. Microbiol.">
        <title>Methylomarinovum tepidoasis sp. nov., a moderately thermophilic methanotroph of the family Methylothermaceae isolated from a deep-sea hydrothermal field.</title>
        <authorList>
            <person name="Hirayama H."/>
            <person name="Takaki Y."/>
            <person name="Abe M."/>
            <person name="Miyazaki M."/>
            <person name="Uematsu K."/>
            <person name="Matsui Y."/>
            <person name="Takai K."/>
        </authorList>
    </citation>
    <scope>NUCLEOTIDE SEQUENCE [LARGE SCALE GENOMIC DNA]</scope>
    <source>
        <strain evidence="11">IT-9</strain>
    </source>
</reference>
<dbReference type="GO" id="GO:0009051">
    <property type="term" value="P:pentose-phosphate shunt, oxidative branch"/>
    <property type="evidence" value="ECO:0007669"/>
    <property type="project" value="TreeGrafter"/>
</dbReference>
<dbReference type="NCBIfam" id="NF009492">
    <property type="entry name" value="PRK12853.1-3"/>
    <property type="match status" value="1"/>
</dbReference>
<dbReference type="GO" id="GO:0005829">
    <property type="term" value="C:cytosol"/>
    <property type="evidence" value="ECO:0007669"/>
    <property type="project" value="TreeGrafter"/>
</dbReference>
<dbReference type="PRINTS" id="PR00079">
    <property type="entry name" value="G6PDHDRGNASE"/>
</dbReference>
<dbReference type="InterPro" id="IPR019796">
    <property type="entry name" value="G6P_DH_AS"/>
</dbReference>
<dbReference type="Pfam" id="PF02781">
    <property type="entry name" value="G6PD_C"/>
    <property type="match status" value="1"/>
</dbReference>